<dbReference type="EMBL" id="CP010868">
    <property type="protein sequence ID" value="AJM93295.1"/>
    <property type="molecule type" value="Genomic_DNA"/>
</dbReference>
<reference evidence="1 2" key="3">
    <citation type="journal article" date="2019" name="Int. J. Syst. Evol. Microbiol.">
        <title>Nitrosopumilus adriaticus sp. nov. and Nitrosopumilus piranensis sp. nov., two ammonia-oxidizing archaea from the Adriatic Sea and members of the class Nitrososphaeria.</title>
        <authorList>
            <person name="Bayer B."/>
            <person name="Vojvoda J."/>
            <person name="Reinthaler T."/>
            <person name="Reyes C."/>
            <person name="Pinto M."/>
            <person name="Herndl G.J."/>
        </authorList>
    </citation>
    <scope>NUCLEOTIDE SEQUENCE [LARGE SCALE GENOMIC DNA]</scope>
    <source>
        <strain evidence="1 2">D3C</strain>
    </source>
</reference>
<dbReference type="PATRIC" id="fig|1582439.9.peg.2158"/>
<organism evidence="1 2">
    <name type="scientific">Nitrosopumilus piranensis</name>
    <dbReference type="NCBI Taxonomy" id="1582439"/>
    <lineage>
        <taxon>Archaea</taxon>
        <taxon>Nitrososphaerota</taxon>
        <taxon>Nitrososphaeria</taxon>
        <taxon>Nitrosopumilales</taxon>
        <taxon>Nitrosopumilaceae</taxon>
        <taxon>Nitrosopumilus</taxon>
    </lineage>
</organism>
<keyword evidence="2" id="KW-1185">Reference proteome</keyword>
<dbReference type="KEGG" id="nid:NPIRD3C_2085"/>
<reference evidence="1 2" key="2">
    <citation type="journal article" date="2016" name="ISME J.">
        <title>Physiological and genomic characterization of two novel marine thaumarchaeal strains indicates niche differentiation.</title>
        <authorList>
            <person name="Bayer B."/>
            <person name="Vojvoda J."/>
            <person name="Offre P."/>
            <person name="Alves R.J."/>
            <person name="Elisabeth N.H."/>
            <person name="Garcia J.A."/>
            <person name="Volland J.M."/>
            <person name="Srivastava A."/>
            <person name="Schleper C."/>
            <person name="Herndl G.J."/>
        </authorList>
    </citation>
    <scope>NUCLEOTIDE SEQUENCE [LARGE SCALE GENOMIC DNA]</scope>
    <source>
        <strain evidence="1 2">D3C</strain>
    </source>
</reference>
<evidence type="ECO:0000313" key="1">
    <source>
        <dbReference type="EMBL" id="AJM93295.1"/>
    </source>
</evidence>
<name>A0A0C5C1P0_9ARCH</name>
<reference evidence="2" key="1">
    <citation type="submission" date="2015-02" db="EMBL/GenBank/DDBJ databases">
        <title>Characterization of two novel Thaumarchaeota isolated from the Northern Adriatic Sea.</title>
        <authorList>
            <person name="Bayer B."/>
            <person name="Vojvoda J."/>
            <person name="Offre P."/>
            <person name="Srivastava A."/>
            <person name="Elisabeth N."/>
            <person name="Garcia J.A.L."/>
            <person name="Schleper C."/>
            <person name="Herndl G.J."/>
        </authorList>
    </citation>
    <scope>NUCLEOTIDE SEQUENCE [LARGE SCALE GENOMIC DNA]</scope>
    <source>
        <strain evidence="2">D3C</strain>
    </source>
</reference>
<evidence type="ECO:0000313" key="2">
    <source>
        <dbReference type="Proteomes" id="UP000032027"/>
    </source>
</evidence>
<gene>
    <name evidence="1" type="ORF">NPIRD3C_2085</name>
</gene>
<protein>
    <submittedName>
        <fullName evidence="1">Uncharacterized protein</fullName>
    </submittedName>
</protein>
<dbReference type="HOGENOM" id="CLU_3194340_0_0_2"/>
<accession>A0A0C5C1P0</accession>
<dbReference type="Proteomes" id="UP000032027">
    <property type="component" value="Chromosome"/>
</dbReference>
<dbReference type="AlphaFoldDB" id="A0A0C5C1P0"/>
<sequence>METCPKCSNEIRTSATNVTILANQPWRKIQAKFCTDCDFVELFHN</sequence>
<proteinExistence type="predicted"/>